<feature type="domain" description="Dihydrodipicolinate reductase C-terminal" evidence="14">
    <location>
        <begin position="102"/>
        <end position="231"/>
    </location>
</feature>
<name>A0A5J4IZE7_9FLAO</name>
<dbReference type="Proteomes" id="UP000326509">
    <property type="component" value="Unassembled WGS sequence"/>
</dbReference>
<dbReference type="GO" id="GO:0008839">
    <property type="term" value="F:4-hydroxy-tetrahydrodipicolinate reductase"/>
    <property type="evidence" value="ECO:0007669"/>
    <property type="project" value="UniProtKB-UniRule"/>
</dbReference>
<evidence type="ECO:0000256" key="10">
    <source>
        <dbReference type="ARBA" id="ARBA00049080"/>
    </source>
</evidence>
<dbReference type="InterPro" id="IPR036291">
    <property type="entry name" value="NAD(P)-bd_dom_sf"/>
</dbReference>
<dbReference type="EMBL" id="BKCG01000002">
    <property type="protein sequence ID" value="GER59008.1"/>
    <property type="molecule type" value="Genomic_DNA"/>
</dbReference>
<keyword evidence="4 12" id="KW-0220">Diaminopimelate biosynthesis</keyword>
<dbReference type="HAMAP" id="MF_00102">
    <property type="entry name" value="DapB"/>
    <property type="match status" value="1"/>
</dbReference>
<evidence type="ECO:0000313" key="16">
    <source>
        <dbReference type="Proteomes" id="UP000326509"/>
    </source>
</evidence>
<dbReference type="GO" id="GO:0051287">
    <property type="term" value="F:NAD binding"/>
    <property type="evidence" value="ECO:0007669"/>
    <property type="project" value="UniProtKB-UniRule"/>
</dbReference>
<keyword evidence="12" id="KW-0963">Cytoplasm</keyword>
<proteinExistence type="inferred from homology"/>
<dbReference type="GO" id="GO:0019877">
    <property type="term" value="P:diaminopimelate biosynthetic process"/>
    <property type="evidence" value="ECO:0007669"/>
    <property type="project" value="UniProtKB-UniRule"/>
</dbReference>
<dbReference type="PIRSF" id="PIRSF000161">
    <property type="entry name" value="DHPR"/>
    <property type="match status" value="1"/>
</dbReference>
<dbReference type="Pfam" id="PF01113">
    <property type="entry name" value="DapB_N"/>
    <property type="match status" value="1"/>
</dbReference>
<comment type="subcellular location">
    <subcellularLocation>
        <location evidence="12">Cytoplasm</location>
    </subcellularLocation>
</comment>
<feature type="binding site" evidence="12">
    <location>
        <begin position="71"/>
        <end position="73"/>
    </location>
    <ligand>
        <name>NAD(+)</name>
        <dbReference type="ChEBI" id="CHEBI:57540"/>
    </ligand>
</feature>
<dbReference type="Pfam" id="PF05173">
    <property type="entry name" value="DapB_C"/>
    <property type="match status" value="1"/>
</dbReference>
<dbReference type="UniPathway" id="UPA00034">
    <property type="reaction ID" value="UER00018"/>
</dbReference>
<evidence type="ECO:0000259" key="14">
    <source>
        <dbReference type="Pfam" id="PF05173"/>
    </source>
</evidence>
<comment type="subunit">
    <text evidence="12">Homotetramer.</text>
</comment>
<dbReference type="GO" id="GO:0009089">
    <property type="term" value="P:lysine biosynthetic process via diaminopimelate"/>
    <property type="evidence" value="ECO:0007669"/>
    <property type="project" value="UniProtKB-UniRule"/>
</dbReference>
<dbReference type="InterPro" id="IPR022663">
    <property type="entry name" value="DapB_C"/>
</dbReference>
<evidence type="ECO:0000256" key="9">
    <source>
        <dbReference type="ARBA" id="ARBA00038983"/>
    </source>
</evidence>
<feature type="binding site" evidence="12">
    <location>
        <begin position="96"/>
        <end position="99"/>
    </location>
    <ligand>
        <name>NAD(+)</name>
        <dbReference type="ChEBI" id="CHEBI:57540"/>
    </ligand>
</feature>
<dbReference type="PANTHER" id="PTHR20836">
    <property type="entry name" value="DIHYDRODIPICOLINATE REDUCTASE"/>
    <property type="match status" value="1"/>
</dbReference>
<feature type="binding site" evidence="12">
    <location>
        <position position="132"/>
    </location>
    <ligand>
        <name>(S)-2,3,4,5-tetrahydrodipicolinate</name>
        <dbReference type="ChEBI" id="CHEBI:16845"/>
    </ligand>
</feature>
<evidence type="ECO:0000256" key="12">
    <source>
        <dbReference type="HAMAP-Rule" id="MF_00102"/>
    </source>
</evidence>
<evidence type="ECO:0000313" key="15">
    <source>
        <dbReference type="EMBL" id="GER59008.1"/>
    </source>
</evidence>
<dbReference type="RefSeq" id="WP_151673086.1">
    <property type="nucleotide sequence ID" value="NZ_BKCG01000002.1"/>
</dbReference>
<comment type="function">
    <text evidence="12">Catalyzes the conversion of 4-hydroxy-tetrahydrodipicolinate (HTPA) to tetrahydrodipicolinate.</text>
</comment>
<evidence type="ECO:0000256" key="3">
    <source>
        <dbReference type="ARBA" id="ARBA00022857"/>
    </source>
</evidence>
<feature type="binding site" evidence="12">
    <location>
        <begin position="141"/>
        <end position="142"/>
    </location>
    <ligand>
        <name>(S)-2,3,4,5-tetrahydrodipicolinate</name>
        <dbReference type="ChEBI" id="CHEBI:16845"/>
    </ligand>
</feature>
<dbReference type="PANTHER" id="PTHR20836:SF0">
    <property type="entry name" value="4-HYDROXY-TETRAHYDRODIPICOLINATE REDUCTASE 1, CHLOROPLASTIC-RELATED"/>
    <property type="match status" value="1"/>
</dbReference>
<dbReference type="Gene3D" id="3.30.360.10">
    <property type="entry name" value="Dihydrodipicolinate Reductase, domain 2"/>
    <property type="match status" value="1"/>
</dbReference>
<dbReference type="AlphaFoldDB" id="A0A5J4IZE7"/>
<accession>A0A5J4IZE7</accession>
<dbReference type="NCBIfam" id="TIGR00036">
    <property type="entry name" value="dapB"/>
    <property type="match status" value="1"/>
</dbReference>
<keyword evidence="6 12" id="KW-0520">NAD</keyword>
<comment type="catalytic activity">
    <reaction evidence="11 12">
        <text>(S)-2,3,4,5-tetrahydrodipicolinate + NAD(+) + H2O = (2S,4S)-4-hydroxy-2,3,4,5-tetrahydrodipicolinate + NADH + H(+)</text>
        <dbReference type="Rhea" id="RHEA:35323"/>
        <dbReference type="ChEBI" id="CHEBI:15377"/>
        <dbReference type="ChEBI" id="CHEBI:15378"/>
        <dbReference type="ChEBI" id="CHEBI:16845"/>
        <dbReference type="ChEBI" id="CHEBI:57540"/>
        <dbReference type="ChEBI" id="CHEBI:57945"/>
        <dbReference type="ChEBI" id="CHEBI:67139"/>
        <dbReference type="EC" id="1.17.1.8"/>
    </reaction>
</comment>
<gene>
    <name evidence="12 15" type="primary">dapB</name>
    <name evidence="15" type="ORF">ULMA_11160</name>
</gene>
<evidence type="ECO:0000256" key="1">
    <source>
        <dbReference type="ARBA" id="ARBA00006642"/>
    </source>
</evidence>
<dbReference type="InterPro" id="IPR023940">
    <property type="entry name" value="DHDPR_bac"/>
</dbReference>
<protein>
    <recommendedName>
        <fullName evidence="9 12">4-hydroxy-tetrahydrodipicolinate reductase</fullName>
        <shortName evidence="12">HTPA reductase</shortName>
        <ecNumber evidence="9 12">1.17.1.8</ecNumber>
    </recommendedName>
</protein>
<evidence type="ECO:0000256" key="7">
    <source>
        <dbReference type="ARBA" id="ARBA00023154"/>
    </source>
</evidence>
<feature type="active site" description="Proton donor/acceptor" evidence="12">
    <location>
        <position position="131"/>
    </location>
</feature>
<keyword evidence="16" id="KW-1185">Reference proteome</keyword>
<keyword evidence="5 12" id="KW-0560">Oxidoreductase</keyword>
<evidence type="ECO:0000256" key="11">
    <source>
        <dbReference type="ARBA" id="ARBA00049396"/>
    </source>
</evidence>
<keyword evidence="7 12" id="KW-0457">Lysine biosynthesis</keyword>
<dbReference type="SUPFAM" id="SSF55347">
    <property type="entry name" value="Glyceraldehyde-3-phosphate dehydrogenase-like, C-terminal domain"/>
    <property type="match status" value="1"/>
</dbReference>
<comment type="caution">
    <text evidence="15">The sequence shown here is derived from an EMBL/GenBank/DDBJ whole genome shotgun (WGS) entry which is preliminary data.</text>
</comment>
<reference evidence="15 16" key="1">
    <citation type="submission" date="2019-08" db="EMBL/GenBank/DDBJ databases">
        <title>Draft genome sequence of Ulvibacter marinus type strain NBRC 109484.</title>
        <authorList>
            <person name="Kawano K."/>
            <person name="Ushijima N."/>
            <person name="Kihara M."/>
            <person name="Itoh H."/>
        </authorList>
    </citation>
    <scope>NUCLEOTIDE SEQUENCE [LARGE SCALE GENOMIC DNA]</scope>
    <source>
        <strain evidence="15 16">NBRC 109484</strain>
    </source>
</reference>
<sequence>MKIALLGYGKMGKTIENLAIEAGHKIVYKSGTTSEIGKLEDAEVAIEFSTPEAAVSNILKCFELQIPVVCGTTGWLENYSSVINSCKECNGSFIYASNFSVGVNLFFSINEKLAKLMAPWKEYSVSIEEIHHTEKKDAPSGTAITIADSIIAQSDNLERWSLESKKDHSLRISAKRIADVKGTHTVTYESDVDEISITHKAKSRIGFAKGAILAAVFLKDKKGLFTMQDVLDL</sequence>
<keyword evidence="3 12" id="KW-0521">NADP</keyword>
<dbReference type="GO" id="GO:0050661">
    <property type="term" value="F:NADP binding"/>
    <property type="evidence" value="ECO:0007669"/>
    <property type="project" value="UniProtKB-UniRule"/>
</dbReference>
<feature type="binding site" evidence="12">
    <location>
        <position position="29"/>
    </location>
    <ligand>
        <name>NADP(+)</name>
        <dbReference type="ChEBI" id="CHEBI:58349"/>
    </ligand>
</feature>
<keyword evidence="2 12" id="KW-0028">Amino-acid biosynthesis</keyword>
<feature type="domain" description="Dihydrodipicolinate reductase N-terminal" evidence="13">
    <location>
        <begin position="1"/>
        <end position="99"/>
    </location>
</feature>
<comment type="catalytic activity">
    <reaction evidence="10 12">
        <text>(S)-2,3,4,5-tetrahydrodipicolinate + NADP(+) + H2O = (2S,4S)-4-hydroxy-2,3,4,5-tetrahydrodipicolinate + NADPH + H(+)</text>
        <dbReference type="Rhea" id="RHEA:35331"/>
        <dbReference type="ChEBI" id="CHEBI:15377"/>
        <dbReference type="ChEBI" id="CHEBI:15378"/>
        <dbReference type="ChEBI" id="CHEBI:16845"/>
        <dbReference type="ChEBI" id="CHEBI:57783"/>
        <dbReference type="ChEBI" id="CHEBI:58349"/>
        <dbReference type="ChEBI" id="CHEBI:67139"/>
        <dbReference type="EC" id="1.17.1.8"/>
    </reaction>
</comment>
<evidence type="ECO:0000256" key="2">
    <source>
        <dbReference type="ARBA" id="ARBA00022605"/>
    </source>
</evidence>
<comment type="similarity">
    <text evidence="1 12">Belongs to the DapB family.</text>
</comment>
<dbReference type="OrthoDB" id="9790352at2"/>
<dbReference type="Gene3D" id="3.40.50.720">
    <property type="entry name" value="NAD(P)-binding Rossmann-like Domain"/>
    <property type="match status" value="1"/>
</dbReference>
<organism evidence="15 16">
    <name type="scientific">Patiriisocius marinus</name>
    <dbReference type="NCBI Taxonomy" id="1397112"/>
    <lineage>
        <taxon>Bacteria</taxon>
        <taxon>Pseudomonadati</taxon>
        <taxon>Bacteroidota</taxon>
        <taxon>Flavobacteriia</taxon>
        <taxon>Flavobacteriales</taxon>
        <taxon>Flavobacteriaceae</taxon>
        <taxon>Patiriisocius</taxon>
    </lineage>
</organism>
<evidence type="ECO:0000256" key="8">
    <source>
        <dbReference type="ARBA" id="ARBA00037922"/>
    </source>
</evidence>
<feature type="active site" description="Proton donor" evidence="12">
    <location>
        <position position="135"/>
    </location>
</feature>
<dbReference type="InterPro" id="IPR000846">
    <property type="entry name" value="DapB_N"/>
</dbReference>
<evidence type="ECO:0000256" key="5">
    <source>
        <dbReference type="ARBA" id="ARBA00023002"/>
    </source>
</evidence>
<dbReference type="SUPFAM" id="SSF51735">
    <property type="entry name" value="NAD(P)-binding Rossmann-fold domains"/>
    <property type="match status" value="1"/>
</dbReference>
<dbReference type="EC" id="1.17.1.8" evidence="9 12"/>
<evidence type="ECO:0000256" key="4">
    <source>
        <dbReference type="ARBA" id="ARBA00022915"/>
    </source>
</evidence>
<comment type="pathway">
    <text evidence="8 12">Amino-acid biosynthesis; L-lysine biosynthesis via DAP pathway; (S)-tetrahydrodipicolinate from L-aspartate: step 4/4.</text>
</comment>
<dbReference type="GO" id="GO:0005829">
    <property type="term" value="C:cytosol"/>
    <property type="evidence" value="ECO:0007669"/>
    <property type="project" value="TreeGrafter"/>
</dbReference>
<evidence type="ECO:0000259" key="13">
    <source>
        <dbReference type="Pfam" id="PF01113"/>
    </source>
</evidence>
<comment type="caution">
    <text evidence="12">Lacks conserved residue(s) required for the propagation of feature annotation.</text>
</comment>
<dbReference type="GO" id="GO:0016726">
    <property type="term" value="F:oxidoreductase activity, acting on CH or CH2 groups, NAD or NADP as acceptor"/>
    <property type="evidence" value="ECO:0007669"/>
    <property type="project" value="UniProtKB-UniRule"/>
</dbReference>
<evidence type="ECO:0000256" key="6">
    <source>
        <dbReference type="ARBA" id="ARBA00023027"/>
    </source>
</evidence>
<comment type="caution">
    <text evidence="12">Was originally thought to be a dihydrodipicolinate reductase (DHDPR), catalyzing the conversion of dihydrodipicolinate to tetrahydrodipicolinate. However, it was shown in E.coli that the substrate of the enzymatic reaction is not dihydrodipicolinate (DHDP) but in fact (2S,4S)-4-hydroxy-2,3,4,5-tetrahydrodipicolinic acid (HTPA), the product released by the DapA-catalyzed reaction.</text>
</comment>